<dbReference type="GO" id="GO:0006559">
    <property type="term" value="P:L-phenylalanine catabolic process"/>
    <property type="evidence" value="ECO:0007669"/>
    <property type="project" value="TreeGrafter"/>
</dbReference>
<dbReference type="GO" id="GO:0005739">
    <property type="term" value="C:mitochondrion"/>
    <property type="evidence" value="ECO:0007669"/>
    <property type="project" value="TreeGrafter"/>
</dbReference>
<dbReference type="SFLD" id="SFLDG00358">
    <property type="entry name" value="Main_(cytGST)"/>
    <property type="match status" value="1"/>
</dbReference>
<dbReference type="SFLD" id="SFLDS00019">
    <property type="entry name" value="Glutathione_Transferase_(cytos"/>
    <property type="match status" value="1"/>
</dbReference>
<name>A0A7R9M9I5_9ACAR</name>
<dbReference type="GO" id="GO:0006749">
    <property type="term" value="P:glutathione metabolic process"/>
    <property type="evidence" value="ECO:0007669"/>
    <property type="project" value="TreeGrafter"/>
</dbReference>
<accession>A0A7R9M9I5</accession>
<evidence type="ECO:0000313" key="3">
    <source>
        <dbReference type="Proteomes" id="UP000728032"/>
    </source>
</evidence>
<evidence type="ECO:0000313" key="2">
    <source>
        <dbReference type="EMBL" id="CAD7656080.1"/>
    </source>
</evidence>
<dbReference type="Gene3D" id="1.20.1050.10">
    <property type="match status" value="1"/>
</dbReference>
<evidence type="ECO:0000259" key="1">
    <source>
        <dbReference type="PROSITE" id="PS50404"/>
    </source>
</evidence>
<dbReference type="Gene3D" id="3.40.30.10">
    <property type="entry name" value="Glutaredoxin"/>
    <property type="match status" value="1"/>
</dbReference>
<dbReference type="OrthoDB" id="202840at2759"/>
<dbReference type="Pfam" id="PF02798">
    <property type="entry name" value="GST_N"/>
    <property type="match status" value="1"/>
</dbReference>
<reference evidence="2" key="1">
    <citation type="submission" date="2020-11" db="EMBL/GenBank/DDBJ databases">
        <authorList>
            <person name="Tran Van P."/>
        </authorList>
    </citation>
    <scope>NUCLEOTIDE SEQUENCE</scope>
</reference>
<proteinExistence type="predicted"/>
<dbReference type="InterPro" id="IPR034333">
    <property type="entry name" value="GST_Zeta_N"/>
</dbReference>
<dbReference type="GO" id="GO:0016034">
    <property type="term" value="F:maleylacetoacetate isomerase activity"/>
    <property type="evidence" value="ECO:0007669"/>
    <property type="project" value="TreeGrafter"/>
</dbReference>
<feature type="non-terminal residue" evidence="2">
    <location>
        <position position="165"/>
    </location>
</feature>
<dbReference type="PANTHER" id="PTHR42673:SF4">
    <property type="entry name" value="MALEYLACETOACETATE ISOMERASE"/>
    <property type="match status" value="1"/>
</dbReference>
<sequence>MLIEFKVHRYLSVNRGHAMAPKPVLYNYYRSSCSWRVRTALALKGIEYVNKPINLVSSEQFSPEFRSLNPCLQVPALAIDDSTILVESMAIIEYIDEAYKSTGPPLLPKDPVLRAKARAIAEAIVSGIQPLQNLIVLKKIDEIKAKDKIGLVGGVALFEGLDGQQ</sequence>
<organism evidence="2">
    <name type="scientific">Oppiella nova</name>
    <dbReference type="NCBI Taxonomy" id="334625"/>
    <lineage>
        <taxon>Eukaryota</taxon>
        <taxon>Metazoa</taxon>
        <taxon>Ecdysozoa</taxon>
        <taxon>Arthropoda</taxon>
        <taxon>Chelicerata</taxon>
        <taxon>Arachnida</taxon>
        <taxon>Acari</taxon>
        <taxon>Acariformes</taxon>
        <taxon>Sarcoptiformes</taxon>
        <taxon>Oribatida</taxon>
        <taxon>Brachypylina</taxon>
        <taxon>Oppioidea</taxon>
        <taxon>Oppiidae</taxon>
        <taxon>Oppiella</taxon>
    </lineage>
</organism>
<dbReference type="AlphaFoldDB" id="A0A7R9M9I5"/>
<dbReference type="CDD" id="cd03042">
    <property type="entry name" value="GST_N_Zeta"/>
    <property type="match status" value="1"/>
</dbReference>
<dbReference type="EMBL" id="OC925337">
    <property type="protein sequence ID" value="CAD7656080.1"/>
    <property type="molecule type" value="Genomic_DNA"/>
</dbReference>
<dbReference type="GO" id="GO:0004364">
    <property type="term" value="F:glutathione transferase activity"/>
    <property type="evidence" value="ECO:0007669"/>
    <property type="project" value="TreeGrafter"/>
</dbReference>
<gene>
    <name evidence="2" type="ORF">ONB1V03_LOCUS12720</name>
</gene>
<protein>
    <recommendedName>
        <fullName evidence="1">GST N-terminal domain-containing protein</fullName>
    </recommendedName>
</protein>
<dbReference type="InterPro" id="IPR036249">
    <property type="entry name" value="Thioredoxin-like_sf"/>
</dbReference>
<dbReference type="InterPro" id="IPR040079">
    <property type="entry name" value="Glutathione_S-Trfase"/>
</dbReference>
<keyword evidence="3" id="KW-1185">Reference proteome</keyword>
<dbReference type="Proteomes" id="UP000728032">
    <property type="component" value="Unassembled WGS sequence"/>
</dbReference>
<dbReference type="SUPFAM" id="SSF52833">
    <property type="entry name" value="Thioredoxin-like"/>
    <property type="match status" value="1"/>
</dbReference>
<dbReference type="PANTHER" id="PTHR42673">
    <property type="entry name" value="MALEYLACETOACETATE ISOMERASE"/>
    <property type="match status" value="1"/>
</dbReference>
<dbReference type="InterPro" id="IPR004045">
    <property type="entry name" value="Glutathione_S-Trfase_N"/>
</dbReference>
<dbReference type="EMBL" id="CAJPVJ010010512">
    <property type="protein sequence ID" value="CAG2173267.1"/>
    <property type="molecule type" value="Genomic_DNA"/>
</dbReference>
<dbReference type="PROSITE" id="PS50404">
    <property type="entry name" value="GST_NTER"/>
    <property type="match status" value="1"/>
</dbReference>
<feature type="domain" description="GST N-terminal" evidence="1">
    <location>
        <begin position="21"/>
        <end position="103"/>
    </location>
</feature>